<dbReference type="EMBL" id="OB664943">
    <property type="protein sequence ID" value="CAD7232658.1"/>
    <property type="molecule type" value="Genomic_DNA"/>
</dbReference>
<dbReference type="Pfam" id="PF01363">
    <property type="entry name" value="FYVE"/>
    <property type="match status" value="1"/>
</dbReference>
<dbReference type="SUPFAM" id="SSF57903">
    <property type="entry name" value="FYVE/PHD zinc finger"/>
    <property type="match status" value="1"/>
</dbReference>
<feature type="region of interest" description="Disordered" evidence="1">
    <location>
        <begin position="742"/>
        <end position="776"/>
    </location>
</feature>
<dbReference type="SMART" id="SM01026">
    <property type="entry name" value="Beach"/>
    <property type="match status" value="1"/>
</dbReference>
<dbReference type="SUPFAM" id="SSF81837">
    <property type="entry name" value="BEACH domain"/>
    <property type="match status" value="1"/>
</dbReference>
<sequence>MCGGGFYPEVWLSVIRDLQRGEISNFQYLMHLNTLAGRSYNDLMQYPVFPWILSDYVSDELDLANPRSFRDLSKPMGAQTPDRLEQFRKRYVEWDDPTGETPPYHYGTHYSSAMIVCSFLVRMEPFTQHFLKLQGGHFDLPDRMFHSVNDSWMSASKTNMADVKELIPEFFYLPDFLLNNNNFDLGAKQSGIRLHHVLLPPWAKGDAKEFIRMHRQVLGPRHSSLIDPGPVIQGFVGLLGGERLFYHHVETLRPTLQPVKELKGPVGQIIPLEKSVAAVEQNKVLIPPLFSRTFAWGYADQSLRIGNYENEKASFISEPQLSGEVLTATCPNGKIIITGGTNTAVHVWEYTKKNLVLCETLYGHSETVTSLAASSPFQLIVSGSRDGTCILWDLSRLRFIRQLEPHLAPVAAIAINDATGNVATCAGTWLYFWTVSGDPIASVNTEQAEIPRPLQDKPISGRPQQILCVTFSTLNEWDPQNVIMTGSSDGVVRVSHSFSTLNEWDPQNVIMTGSSDGVVRHLRSVLALNLSSTKTSGRRWDLVGNMNGGNINDIYTRDLMQVQGLHLEGVLTSMEEEDEIAMETTADASSVHNSISADPDDSVRRARRRSSVVSELQSHLGSTLPGLLVGAEEGSSVSAPATVAGTPLSPKMPQPPTIQEEFDPPPEKASFASDSDDVESEPEEDRARRPRGSLVRTPVSTRAIWRPDTGAAIRWWRSPEESSMKGVGLSDSEFDSVEGDDSYVLPSSGGRKTGTSQPIGVPRKDPTEWKTHCPPSPPDHADLALGVGKMRLSTSFQEGIQPPDEPHSRRQSDAVPQVNVIAAADDSADARAETGAAQTLKNSKSESCLADSHATTADSEILGKEKSSTVKDYHQRRDSKLREGFRWEPRLSFRGKLTMHTAYGRRDNAEPASITALAVSRDHRCVYVGDSRGRVFSWCVYDQAQRPGASWADHWVRNEMADACCGCNVKFSFTIRRHHCRNCGQVFCLSCSQNRSEISRLRIPKPVRVCQRCFRDLQALSR</sequence>
<dbReference type="CDD" id="cd06071">
    <property type="entry name" value="Beach"/>
    <property type="match status" value="1"/>
</dbReference>
<dbReference type="Gene3D" id="2.130.10.10">
    <property type="entry name" value="YVTN repeat-like/Quinoprotein amine dehydrogenase"/>
    <property type="match status" value="1"/>
</dbReference>
<dbReference type="AlphaFoldDB" id="A0A7R8WP62"/>
<reference evidence="2" key="1">
    <citation type="submission" date="2020-11" db="EMBL/GenBank/DDBJ databases">
        <authorList>
            <person name="Tran Van P."/>
        </authorList>
    </citation>
    <scope>NUCLEOTIDE SEQUENCE</scope>
</reference>
<dbReference type="Pfam" id="PF00400">
    <property type="entry name" value="WD40"/>
    <property type="match status" value="1"/>
</dbReference>
<dbReference type="InterPro" id="IPR013083">
    <property type="entry name" value="Znf_RING/FYVE/PHD"/>
</dbReference>
<dbReference type="PROSITE" id="PS50082">
    <property type="entry name" value="WD_REPEATS_2"/>
    <property type="match status" value="1"/>
</dbReference>
<dbReference type="InterPro" id="IPR015943">
    <property type="entry name" value="WD40/YVTN_repeat-like_dom_sf"/>
</dbReference>
<dbReference type="InterPro" id="IPR019775">
    <property type="entry name" value="WD40_repeat_CS"/>
</dbReference>
<dbReference type="InterPro" id="IPR001680">
    <property type="entry name" value="WD40_rpt"/>
</dbReference>
<dbReference type="CDD" id="cd15719">
    <property type="entry name" value="FYVE_WDFY3"/>
    <property type="match status" value="1"/>
</dbReference>
<gene>
    <name evidence="2" type="ORF">CTOB1V02_LOCUS10489</name>
</gene>
<dbReference type="InterPro" id="IPR011011">
    <property type="entry name" value="Znf_FYVE_PHD"/>
</dbReference>
<dbReference type="SMART" id="SM00320">
    <property type="entry name" value="WD40"/>
    <property type="match status" value="5"/>
</dbReference>
<dbReference type="PROSITE" id="PS00678">
    <property type="entry name" value="WD_REPEATS_1"/>
    <property type="match status" value="1"/>
</dbReference>
<dbReference type="PROSITE" id="PS50294">
    <property type="entry name" value="WD_REPEATS_REGION"/>
    <property type="match status" value="1"/>
</dbReference>
<feature type="compositionally biased region" description="Basic and acidic residues" evidence="1">
    <location>
        <begin position="762"/>
        <end position="771"/>
    </location>
</feature>
<dbReference type="PANTHER" id="PTHR46108">
    <property type="entry name" value="BLUE CHEESE"/>
    <property type="match status" value="1"/>
</dbReference>
<organism evidence="2">
    <name type="scientific">Cyprideis torosa</name>
    <dbReference type="NCBI Taxonomy" id="163714"/>
    <lineage>
        <taxon>Eukaryota</taxon>
        <taxon>Metazoa</taxon>
        <taxon>Ecdysozoa</taxon>
        <taxon>Arthropoda</taxon>
        <taxon>Crustacea</taxon>
        <taxon>Oligostraca</taxon>
        <taxon>Ostracoda</taxon>
        <taxon>Podocopa</taxon>
        <taxon>Podocopida</taxon>
        <taxon>Cytherocopina</taxon>
        <taxon>Cytheroidea</taxon>
        <taxon>Cytherideidae</taxon>
        <taxon>Cyprideis</taxon>
    </lineage>
</organism>
<dbReference type="InterPro" id="IPR051944">
    <property type="entry name" value="BEACH_domain_protein"/>
</dbReference>
<dbReference type="InterPro" id="IPR036322">
    <property type="entry name" value="WD40_repeat_dom_sf"/>
</dbReference>
<dbReference type="InterPro" id="IPR036372">
    <property type="entry name" value="BEACH_dom_sf"/>
</dbReference>
<name>A0A7R8WP62_9CRUS</name>
<dbReference type="PROSITE" id="PS50178">
    <property type="entry name" value="ZF_FYVE"/>
    <property type="match status" value="1"/>
</dbReference>
<accession>A0A7R8WP62</accession>
<dbReference type="GO" id="GO:0046872">
    <property type="term" value="F:metal ion binding"/>
    <property type="evidence" value="ECO:0007669"/>
    <property type="project" value="InterPro"/>
</dbReference>
<dbReference type="Gene3D" id="1.10.1540.10">
    <property type="entry name" value="BEACH domain"/>
    <property type="match status" value="1"/>
</dbReference>
<dbReference type="InterPro" id="IPR000409">
    <property type="entry name" value="BEACH_dom"/>
</dbReference>
<dbReference type="OrthoDB" id="10018316at2759"/>
<evidence type="ECO:0000313" key="2">
    <source>
        <dbReference type="EMBL" id="CAD7232658.1"/>
    </source>
</evidence>
<feature type="compositionally biased region" description="Acidic residues" evidence="1">
    <location>
        <begin position="674"/>
        <end position="684"/>
    </location>
</feature>
<proteinExistence type="predicted"/>
<dbReference type="SUPFAM" id="SSF50978">
    <property type="entry name" value="WD40 repeat-like"/>
    <property type="match status" value="1"/>
</dbReference>
<dbReference type="PROSITE" id="PS50197">
    <property type="entry name" value="BEACH"/>
    <property type="match status" value="1"/>
</dbReference>
<dbReference type="PANTHER" id="PTHR46108:SF4">
    <property type="entry name" value="BLUE CHEESE"/>
    <property type="match status" value="1"/>
</dbReference>
<dbReference type="SMART" id="SM00064">
    <property type="entry name" value="FYVE"/>
    <property type="match status" value="1"/>
</dbReference>
<feature type="region of interest" description="Disordered" evidence="1">
    <location>
        <begin position="587"/>
        <end position="617"/>
    </location>
</feature>
<evidence type="ECO:0000256" key="1">
    <source>
        <dbReference type="SAM" id="MobiDB-lite"/>
    </source>
</evidence>
<dbReference type="InterPro" id="IPR017455">
    <property type="entry name" value="Znf_FYVE-rel"/>
</dbReference>
<dbReference type="Pfam" id="PF02138">
    <property type="entry name" value="Beach"/>
    <property type="match status" value="1"/>
</dbReference>
<protein>
    <submittedName>
        <fullName evidence="2">Uncharacterized protein</fullName>
    </submittedName>
</protein>
<dbReference type="Gene3D" id="3.30.40.10">
    <property type="entry name" value="Zinc/RING finger domain, C3HC4 (zinc finger)"/>
    <property type="match status" value="1"/>
</dbReference>
<dbReference type="InterPro" id="IPR000306">
    <property type="entry name" value="Znf_FYVE"/>
</dbReference>
<feature type="region of interest" description="Disordered" evidence="1">
    <location>
        <begin position="638"/>
        <end position="695"/>
    </location>
</feature>